<sequence length="251" mass="28407">MEIAYYSLFFILGTVFGSFFNVVGLRGPKGERFTNDRSYCPNCEKQLQWYELIPVVSYILLKGKCRSCQIKIRKLYPTIELLTGLFFAISYWRFQLSLNLLLALIVVSLAMIIVVTDITYSIIPNKVLLFFLPILVIMRIILPLDPWWSPILGSIVGFGLLLLIIVVSKGGMGAGDMKYFGLLGIVFGFPQILLVFFLSTLYGAVVSGLLLLMKKVSRKSRVPFGPYISFSAITVIYFGEQIINWYLSLFS</sequence>
<feature type="domain" description="Prepilin type IV endopeptidase peptidase" evidence="8">
    <location>
        <begin position="104"/>
        <end position="206"/>
    </location>
</feature>
<evidence type="ECO:0000256" key="5">
    <source>
        <dbReference type="ARBA" id="ARBA00022989"/>
    </source>
</evidence>
<evidence type="ECO:0000256" key="3">
    <source>
        <dbReference type="ARBA" id="ARBA00022475"/>
    </source>
</evidence>
<evidence type="ECO:0000256" key="4">
    <source>
        <dbReference type="ARBA" id="ARBA00022692"/>
    </source>
</evidence>
<dbReference type="PANTHER" id="PTHR30487">
    <property type="entry name" value="TYPE 4 PREPILIN-LIKE PROTEINS LEADER PEPTIDE-PROCESSING ENZYME"/>
    <property type="match status" value="1"/>
</dbReference>
<feature type="transmembrane region" description="Helical" evidence="7">
    <location>
        <begin position="179"/>
        <end position="212"/>
    </location>
</feature>
<dbReference type="Gene3D" id="1.20.120.1220">
    <property type="match status" value="1"/>
</dbReference>
<feature type="domain" description="Prepilin peptidase A24 N-terminal" evidence="9">
    <location>
        <begin position="11"/>
        <end position="94"/>
    </location>
</feature>
<dbReference type="AlphaFoldDB" id="K0IXN3"/>
<evidence type="ECO:0000256" key="1">
    <source>
        <dbReference type="ARBA" id="ARBA00004651"/>
    </source>
</evidence>
<keyword evidence="11" id="KW-1185">Reference proteome</keyword>
<dbReference type="GO" id="GO:0006465">
    <property type="term" value="P:signal peptide processing"/>
    <property type="evidence" value="ECO:0007669"/>
    <property type="project" value="TreeGrafter"/>
</dbReference>
<dbReference type="Pfam" id="PF06750">
    <property type="entry name" value="A24_N_bact"/>
    <property type="match status" value="1"/>
</dbReference>
<feature type="transmembrane region" description="Helical" evidence="7">
    <location>
        <begin position="75"/>
        <end position="94"/>
    </location>
</feature>
<dbReference type="RefSeq" id="WP_015009744.1">
    <property type="nucleotide sequence ID" value="NC_018704.1"/>
</dbReference>
<keyword evidence="5 7" id="KW-1133">Transmembrane helix</keyword>
<dbReference type="HOGENOM" id="CLU_057101_0_1_9"/>
<gene>
    <name evidence="10" type="ordered locus">AXY_10070</name>
</gene>
<evidence type="ECO:0000259" key="9">
    <source>
        <dbReference type="Pfam" id="PF06750"/>
    </source>
</evidence>
<evidence type="ECO:0000256" key="6">
    <source>
        <dbReference type="ARBA" id="ARBA00023136"/>
    </source>
</evidence>
<protein>
    <submittedName>
        <fullName evidence="10">Putative A24 family peptidase</fullName>
    </submittedName>
</protein>
<comment type="similarity">
    <text evidence="2">Belongs to the peptidase A24 family.</text>
</comment>
<keyword evidence="3" id="KW-1003">Cell membrane</keyword>
<dbReference type="InterPro" id="IPR050882">
    <property type="entry name" value="Prepilin_peptidase/N-MTase"/>
</dbReference>
<organism evidence="10 11">
    <name type="scientific">Amphibacillus xylanus (strain ATCC 51415 / DSM 6626 / JCM 7361 / LMG 17667 / NBRC 15112 / Ep01)</name>
    <dbReference type="NCBI Taxonomy" id="698758"/>
    <lineage>
        <taxon>Bacteria</taxon>
        <taxon>Bacillati</taxon>
        <taxon>Bacillota</taxon>
        <taxon>Bacilli</taxon>
        <taxon>Bacillales</taxon>
        <taxon>Bacillaceae</taxon>
        <taxon>Amphibacillus</taxon>
    </lineage>
</organism>
<dbReference type="GO" id="GO:0005886">
    <property type="term" value="C:plasma membrane"/>
    <property type="evidence" value="ECO:0007669"/>
    <property type="project" value="UniProtKB-SubCell"/>
</dbReference>
<dbReference type="InterPro" id="IPR000045">
    <property type="entry name" value="Prepilin_IV_endopep_pep"/>
</dbReference>
<dbReference type="EMBL" id="AP012050">
    <property type="protein sequence ID" value="BAM47139.1"/>
    <property type="molecule type" value="Genomic_DNA"/>
</dbReference>
<keyword evidence="6 7" id="KW-0472">Membrane</keyword>
<dbReference type="KEGG" id="axl:AXY_10070"/>
<evidence type="ECO:0000313" key="10">
    <source>
        <dbReference type="EMBL" id="BAM47139.1"/>
    </source>
</evidence>
<dbReference type="MEROPS" id="A24.019"/>
<feature type="transmembrane region" description="Helical" evidence="7">
    <location>
        <begin position="127"/>
        <end position="142"/>
    </location>
</feature>
<dbReference type="PANTHER" id="PTHR30487:SF0">
    <property type="entry name" value="PREPILIN LEADER PEPTIDASE_N-METHYLTRANSFERASE-RELATED"/>
    <property type="match status" value="1"/>
</dbReference>
<feature type="transmembrane region" description="Helical" evidence="7">
    <location>
        <begin position="100"/>
        <end position="120"/>
    </location>
</feature>
<dbReference type="PATRIC" id="fig|698758.3.peg.1003"/>
<keyword evidence="4 7" id="KW-0812">Transmembrane</keyword>
<dbReference type="eggNOG" id="COG1989">
    <property type="taxonomic scope" value="Bacteria"/>
</dbReference>
<dbReference type="Pfam" id="PF01478">
    <property type="entry name" value="Peptidase_A24"/>
    <property type="match status" value="1"/>
</dbReference>
<name>K0IXN3_AMPXN</name>
<proteinExistence type="inferred from homology"/>
<comment type="subcellular location">
    <subcellularLocation>
        <location evidence="1">Cell membrane</location>
        <topology evidence="1">Multi-pass membrane protein</topology>
    </subcellularLocation>
</comment>
<dbReference type="GO" id="GO:0004190">
    <property type="term" value="F:aspartic-type endopeptidase activity"/>
    <property type="evidence" value="ECO:0007669"/>
    <property type="project" value="InterPro"/>
</dbReference>
<dbReference type="Proteomes" id="UP000006294">
    <property type="component" value="Chromosome"/>
</dbReference>
<dbReference type="InterPro" id="IPR010627">
    <property type="entry name" value="Prepilin_pept_A24_N"/>
</dbReference>
<dbReference type="STRING" id="698758.AXY_10070"/>
<dbReference type="OrthoDB" id="9789291at2"/>
<evidence type="ECO:0000259" key="8">
    <source>
        <dbReference type="Pfam" id="PF01478"/>
    </source>
</evidence>
<feature type="transmembrane region" description="Helical" evidence="7">
    <location>
        <begin position="224"/>
        <end position="247"/>
    </location>
</feature>
<accession>K0IXN3</accession>
<feature type="transmembrane region" description="Helical" evidence="7">
    <location>
        <begin position="6"/>
        <end position="25"/>
    </location>
</feature>
<evidence type="ECO:0000256" key="7">
    <source>
        <dbReference type="SAM" id="Phobius"/>
    </source>
</evidence>
<reference evidence="10 11" key="1">
    <citation type="submission" date="2011-01" db="EMBL/GenBank/DDBJ databases">
        <title>Whole genome sequence of Amphibacillus xylinus NBRC 15112.</title>
        <authorList>
            <person name="Nakazawa H."/>
            <person name="Katano Y."/>
            <person name="Nakamura S."/>
            <person name="Sasagawa M."/>
            <person name="Fukada J."/>
            <person name="Arai T."/>
            <person name="Sasakura N."/>
            <person name="Mochizuki D."/>
            <person name="Hosoyama A."/>
            <person name="Harada K."/>
            <person name="Horikawa H."/>
            <person name="Kato Y."/>
            <person name="Harada T."/>
            <person name="Sasaki K."/>
            <person name="Sekiguchi M."/>
            <person name="Hodoyama M."/>
            <person name="Nishiko R."/>
            <person name="Narita H."/>
            <person name="Hanamaki A."/>
            <person name="Hata C."/>
            <person name="Konno Y."/>
            <person name="Niimura Y."/>
            <person name="Yamazaki S."/>
            <person name="Fujita N."/>
        </authorList>
    </citation>
    <scope>NUCLEOTIDE SEQUENCE [LARGE SCALE GENOMIC DNA]</scope>
    <source>
        <strain evidence="11">ATCC 51415 / DSM 6626 / JCM 7361 / LMG 17667 / NBRC 15112 / Ep01</strain>
    </source>
</reference>
<evidence type="ECO:0000256" key="2">
    <source>
        <dbReference type="ARBA" id="ARBA00005801"/>
    </source>
</evidence>
<feature type="transmembrane region" description="Helical" evidence="7">
    <location>
        <begin position="148"/>
        <end position="167"/>
    </location>
</feature>
<evidence type="ECO:0000313" key="11">
    <source>
        <dbReference type="Proteomes" id="UP000006294"/>
    </source>
</evidence>